<dbReference type="Gene3D" id="1.20.1270.60">
    <property type="entry name" value="Arfaptin homology (AH) domain/BAR domain"/>
    <property type="match status" value="1"/>
</dbReference>
<evidence type="ECO:0000256" key="3">
    <source>
        <dbReference type="SAM" id="MobiDB-lite"/>
    </source>
</evidence>
<name>A0ABM1C5X7_LIMPO</name>
<gene>
    <name evidence="5" type="primary">LOC106478770</name>
</gene>
<dbReference type="Proteomes" id="UP000694941">
    <property type="component" value="Unplaced"/>
</dbReference>
<keyword evidence="2" id="KW-0963">Cytoplasm</keyword>
<sequence length="263" mass="30375">MSSWNPLSSRRRTSGGGRAPLKLPSFDGDEAELNSYINKLVNLEDCVKKLSKDAKKFSDLTLSVNRCEKKMTADLSNSSLCQQDEELRKLVEEWHSFNCGADEASQELVMLVHKTVVEPVKRFSGVFSEVRVATRKRDQTLRICMKNKEKVQSLQEKEFKTAQYVVKLEHSKIDLENMFLDYKRQVASLKEEIPQVYDGRIDFFQPCLEALIKSEISFWGDETRLFNSLMDTCKQQRERKLNSEEQQQKRFASLQALSIVGTE</sequence>
<reference evidence="5" key="1">
    <citation type="submission" date="2025-08" db="UniProtKB">
        <authorList>
            <consortium name="RefSeq"/>
        </authorList>
    </citation>
    <scope>IDENTIFICATION</scope>
    <source>
        <tissue evidence="5">Muscle</tissue>
    </source>
</reference>
<feature type="region of interest" description="Disordered" evidence="3">
    <location>
        <begin position="1"/>
        <end position="24"/>
    </location>
</feature>
<protein>
    <submittedName>
        <fullName evidence="5">Bridging integrator 3-like</fullName>
    </submittedName>
</protein>
<dbReference type="SUPFAM" id="SSF103657">
    <property type="entry name" value="BAR/IMD domain-like"/>
    <property type="match status" value="1"/>
</dbReference>
<evidence type="ECO:0000256" key="2">
    <source>
        <dbReference type="ARBA" id="ARBA00022490"/>
    </source>
</evidence>
<comment type="subcellular location">
    <subcellularLocation>
        <location evidence="1">Cytoplasm</location>
    </subcellularLocation>
</comment>
<evidence type="ECO:0000313" key="4">
    <source>
        <dbReference type="Proteomes" id="UP000694941"/>
    </source>
</evidence>
<organism evidence="4 5">
    <name type="scientific">Limulus polyphemus</name>
    <name type="common">Atlantic horseshoe crab</name>
    <dbReference type="NCBI Taxonomy" id="6850"/>
    <lineage>
        <taxon>Eukaryota</taxon>
        <taxon>Metazoa</taxon>
        <taxon>Ecdysozoa</taxon>
        <taxon>Arthropoda</taxon>
        <taxon>Chelicerata</taxon>
        <taxon>Merostomata</taxon>
        <taxon>Xiphosura</taxon>
        <taxon>Limulidae</taxon>
        <taxon>Limulus</taxon>
    </lineage>
</organism>
<dbReference type="RefSeq" id="XP_013794788.1">
    <property type="nucleotide sequence ID" value="XM_013939334.2"/>
</dbReference>
<dbReference type="InterPro" id="IPR027267">
    <property type="entry name" value="AH/BAR_dom_sf"/>
</dbReference>
<evidence type="ECO:0000313" key="5">
    <source>
        <dbReference type="RefSeq" id="XP_013794788.1"/>
    </source>
</evidence>
<accession>A0ABM1C5X7</accession>
<dbReference type="GeneID" id="106478770"/>
<dbReference type="PANTHER" id="PTHR47174:SF3">
    <property type="entry name" value="BRIDGING INTEGRATOR 3"/>
    <property type="match status" value="1"/>
</dbReference>
<dbReference type="InterPro" id="IPR046982">
    <property type="entry name" value="BIN3/RVS161-like"/>
</dbReference>
<evidence type="ECO:0000256" key="1">
    <source>
        <dbReference type="ARBA" id="ARBA00004496"/>
    </source>
</evidence>
<keyword evidence="4" id="KW-1185">Reference proteome</keyword>
<dbReference type="PANTHER" id="PTHR47174">
    <property type="entry name" value="BRIDGING INTEGRATOR 3"/>
    <property type="match status" value="1"/>
</dbReference>
<proteinExistence type="predicted"/>